<keyword evidence="3" id="KW-0150">Chloroplast</keyword>
<feature type="non-terminal residue" evidence="13">
    <location>
        <position position="115"/>
    </location>
</feature>
<dbReference type="GO" id="GO:0008233">
    <property type="term" value="F:peptidase activity"/>
    <property type="evidence" value="ECO:0007669"/>
    <property type="project" value="UniProtKB-KW"/>
</dbReference>
<keyword evidence="7" id="KW-0378">Hydrolase</keyword>
<evidence type="ECO:0000256" key="10">
    <source>
        <dbReference type="ARBA" id="ARBA00023136"/>
    </source>
</evidence>
<feature type="transmembrane region" description="Helical" evidence="11">
    <location>
        <begin position="75"/>
        <end position="95"/>
    </location>
</feature>
<keyword evidence="5" id="KW-0645">Protease</keyword>
<keyword evidence="10 11" id="KW-0472">Membrane</keyword>
<sequence>VLRGGGWSSSPGAQYGPGASWPNPVHAPAPTVAKPSTHVLLFFLTLFSMMVAGAMQQGVNPLLGWDQLVHLVEGWPFAATLLAILTVHEFGHYFAARRWGVKASLPFFIPLPYLS</sequence>
<dbReference type="InterPro" id="IPR008915">
    <property type="entry name" value="Peptidase_M50"/>
</dbReference>
<evidence type="ECO:0000256" key="3">
    <source>
        <dbReference type="ARBA" id="ARBA00022528"/>
    </source>
</evidence>
<dbReference type="InterPro" id="IPR044838">
    <property type="entry name" value="EGY1-like"/>
</dbReference>
<evidence type="ECO:0000256" key="1">
    <source>
        <dbReference type="ARBA" id="ARBA00004141"/>
    </source>
</evidence>
<keyword evidence="6 11" id="KW-0812">Transmembrane</keyword>
<feature type="non-terminal residue" evidence="13">
    <location>
        <position position="1"/>
    </location>
</feature>
<dbReference type="PANTHER" id="PTHR31412:SF0">
    <property type="entry name" value="ZINC METALLOPROTEASE EGY1, CHLOROPLASTIC-RELATED"/>
    <property type="match status" value="1"/>
</dbReference>
<dbReference type="PANTHER" id="PTHR31412">
    <property type="entry name" value="ZINC METALLOPROTEASE EGY1"/>
    <property type="match status" value="1"/>
</dbReference>
<reference evidence="13" key="1">
    <citation type="submission" date="2018-05" db="EMBL/GenBank/DDBJ databases">
        <authorList>
            <person name="Lanie J.A."/>
            <person name="Ng W.-L."/>
            <person name="Kazmierczak K.M."/>
            <person name="Andrzejewski T.M."/>
            <person name="Davidsen T.M."/>
            <person name="Wayne K.J."/>
            <person name="Tettelin H."/>
            <person name="Glass J.I."/>
            <person name="Rusch D."/>
            <person name="Podicherti R."/>
            <person name="Tsui H.-C.T."/>
            <person name="Winkler M.E."/>
        </authorList>
    </citation>
    <scope>NUCLEOTIDE SEQUENCE</scope>
</reference>
<evidence type="ECO:0000256" key="2">
    <source>
        <dbReference type="ARBA" id="ARBA00004229"/>
    </source>
</evidence>
<feature type="transmembrane region" description="Helical" evidence="11">
    <location>
        <begin position="39"/>
        <end position="55"/>
    </location>
</feature>
<dbReference type="AlphaFoldDB" id="A0A382RYL5"/>
<keyword evidence="9 11" id="KW-1133">Transmembrane helix</keyword>
<dbReference type="GO" id="GO:0006508">
    <property type="term" value="P:proteolysis"/>
    <property type="evidence" value="ECO:0007669"/>
    <property type="project" value="UniProtKB-KW"/>
</dbReference>
<evidence type="ECO:0000256" key="4">
    <source>
        <dbReference type="ARBA" id="ARBA00022640"/>
    </source>
</evidence>
<gene>
    <name evidence="13" type="ORF">METZ01_LOCUS355577</name>
</gene>
<dbReference type="Pfam" id="PF02163">
    <property type="entry name" value="Peptidase_M50"/>
    <property type="match status" value="1"/>
</dbReference>
<keyword evidence="8" id="KW-0809">Transit peptide</keyword>
<evidence type="ECO:0000313" key="13">
    <source>
        <dbReference type="EMBL" id="SVD02723.1"/>
    </source>
</evidence>
<evidence type="ECO:0000256" key="11">
    <source>
        <dbReference type="SAM" id="Phobius"/>
    </source>
</evidence>
<feature type="domain" description="Peptidase M50" evidence="12">
    <location>
        <begin position="77"/>
        <end position="105"/>
    </location>
</feature>
<evidence type="ECO:0000256" key="7">
    <source>
        <dbReference type="ARBA" id="ARBA00022801"/>
    </source>
</evidence>
<evidence type="ECO:0000256" key="5">
    <source>
        <dbReference type="ARBA" id="ARBA00022670"/>
    </source>
</evidence>
<evidence type="ECO:0000256" key="8">
    <source>
        <dbReference type="ARBA" id="ARBA00022946"/>
    </source>
</evidence>
<keyword evidence="4" id="KW-0934">Plastid</keyword>
<dbReference type="GO" id="GO:0009507">
    <property type="term" value="C:chloroplast"/>
    <property type="evidence" value="ECO:0007669"/>
    <property type="project" value="UniProtKB-SubCell"/>
</dbReference>
<evidence type="ECO:0000256" key="6">
    <source>
        <dbReference type="ARBA" id="ARBA00022692"/>
    </source>
</evidence>
<accession>A0A382RYL5</accession>
<organism evidence="13">
    <name type="scientific">marine metagenome</name>
    <dbReference type="NCBI Taxonomy" id="408172"/>
    <lineage>
        <taxon>unclassified sequences</taxon>
        <taxon>metagenomes</taxon>
        <taxon>ecological metagenomes</taxon>
    </lineage>
</organism>
<evidence type="ECO:0000259" key="12">
    <source>
        <dbReference type="Pfam" id="PF02163"/>
    </source>
</evidence>
<protein>
    <recommendedName>
        <fullName evidence="12">Peptidase M50 domain-containing protein</fullName>
    </recommendedName>
</protein>
<dbReference type="GO" id="GO:0016020">
    <property type="term" value="C:membrane"/>
    <property type="evidence" value="ECO:0007669"/>
    <property type="project" value="UniProtKB-SubCell"/>
</dbReference>
<evidence type="ECO:0000256" key="9">
    <source>
        <dbReference type="ARBA" id="ARBA00022989"/>
    </source>
</evidence>
<comment type="subcellular location">
    <subcellularLocation>
        <location evidence="1">Membrane</location>
        <topology evidence="1">Multi-pass membrane protein</topology>
    </subcellularLocation>
    <subcellularLocation>
        <location evidence="2">Plastid</location>
        <location evidence="2">Chloroplast</location>
    </subcellularLocation>
</comment>
<dbReference type="EMBL" id="UINC01125115">
    <property type="protein sequence ID" value="SVD02723.1"/>
    <property type="molecule type" value="Genomic_DNA"/>
</dbReference>
<name>A0A382RYL5_9ZZZZ</name>
<proteinExistence type="predicted"/>